<feature type="transmembrane region" description="Helical" evidence="1">
    <location>
        <begin position="27"/>
        <end position="47"/>
    </location>
</feature>
<evidence type="ECO:0000313" key="3">
    <source>
        <dbReference type="WBParaSite" id="Hba_18675"/>
    </source>
</evidence>
<protein>
    <submittedName>
        <fullName evidence="3">TLC domain-containing protein</fullName>
    </submittedName>
</protein>
<dbReference type="AlphaFoldDB" id="A0A1I7XMF5"/>
<dbReference type="Proteomes" id="UP000095283">
    <property type="component" value="Unplaced"/>
</dbReference>
<keyword evidence="1" id="KW-0472">Membrane</keyword>
<keyword evidence="2" id="KW-1185">Reference proteome</keyword>
<keyword evidence="1" id="KW-0812">Transmembrane</keyword>
<feature type="transmembrane region" description="Helical" evidence="1">
    <location>
        <begin position="96"/>
        <end position="117"/>
    </location>
</feature>
<sequence length="138" mass="16734">MFFKNYSWGDLGYYEWVGKQSSVLYYWYNYSYSVLSLEYLLLLLQYLRCTFHFRNLLMKHIHWNTTGFVTKYCEIVKTRKMGNRFDSEKTTNCFQIFYACVATVAVLVLWLLMCYFIKKKAAQSRRRREQAIKVKSIL</sequence>
<organism evidence="2 3">
    <name type="scientific">Heterorhabditis bacteriophora</name>
    <name type="common">Entomopathogenic nematode worm</name>
    <dbReference type="NCBI Taxonomy" id="37862"/>
    <lineage>
        <taxon>Eukaryota</taxon>
        <taxon>Metazoa</taxon>
        <taxon>Ecdysozoa</taxon>
        <taxon>Nematoda</taxon>
        <taxon>Chromadorea</taxon>
        <taxon>Rhabditida</taxon>
        <taxon>Rhabditina</taxon>
        <taxon>Rhabditomorpha</taxon>
        <taxon>Strongyloidea</taxon>
        <taxon>Heterorhabditidae</taxon>
        <taxon>Heterorhabditis</taxon>
    </lineage>
</organism>
<evidence type="ECO:0000256" key="1">
    <source>
        <dbReference type="SAM" id="Phobius"/>
    </source>
</evidence>
<evidence type="ECO:0000313" key="2">
    <source>
        <dbReference type="Proteomes" id="UP000095283"/>
    </source>
</evidence>
<keyword evidence="1" id="KW-1133">Transmembrane helix</keyword>
<accession>A0A1I7XMF5</accession>
<dbReference type="WBParaSite" id="Hba_18675">
    <property type="protein sequence ID" value="Hba_18675"/>
    <property type="gene ID" value="Hba_18675"/>
</dbReference>
<name>A0A1I7XMF5_HETBA</name>
<proteinExistence type="predicted"/>
<reference evidence="3" key="1">
    <citation type="submission" date="2016-11" db="UniProtKB">
        <authorList>
            <consortium name="WormBaseParasite"/>
        </authorList>
    </citation>
    <scope>IDENTIFICATION</scope>
</reference>